<keyword evidence="3" id="KW-1185">Reference proteome</keyword>
<evidence type="ECO:0000259" key="1">
    <source>
        <dbReference type="Pfam" id="PF01636"/>
    </source>
</evidence>
<dbReference type="RefSeq" id="WP_232184921.1">
    <property type="nucleotide sequence ID" value="NZ_JAIOAP010000003.1"/>
</dbReference>
<accession>A0ABV1KXW6</accession>
<reference evidence="2 3" key="1">
    <citation type="journal article" date="2023" name="Genome Announc.">
        <title>Pan-Genome Analyses of the Genus Cohnella and Proposal of the Novel Species Cohnella silvisoli sp. nov., Isolated from Forest Soil.</title>
        <authorList>
            <person name="Wang C."/>
            <person name="Mao L."/>
            <person name="Bao G."/>
            <person name="Zhu H."/>
        </authorList>
    </citation>
    <scope>NUCLEOTIDE SEQUENCE [LARGE SCALE GENOMIC DNA]</scope>
    <source>
        <strain evidence="2 3">NL03-T5-1</strain>
    </source>
</reference>
<dbReference type="Pfam" id="PF01636">
    <property type="entry name" value="APH"/>
    <property type="match status" value="1"/>
</dbReference>
<dbReference type="Gene3D" id="3.90.1200.10">
    <property type="match status" value="1"/>
</dbReference>
<gene>
    <name evidence="2" type="ORF">QJS35_21040</name>
</gene>
<dbReference type="InterPro" id="IPR047175">
    <property type="entry name" value="CotS-like"/>
</dbReference>
<evidence type="ECO:0000313" key="2">
    <source>
        <dbReference type="EMBL" id="MEQ4484878.1"/>
    </source>
</evidence>
<dbReference type="InterPro" id="IPR011009">
    <property type="entry name" value="Kinase-like_dom_sf"/>
</dbReference>
<dbReference type="Gene3D" id="3.30.200.20">
    <property type="entry name" value="Phosphorylase Kinase, domain 1"/>
    <property type="match status" value="1"/>
</dbReference>
<dbReference type="Proteomes" id="UP001493487">
    <property type="component" value="Unassembled WGS sequence"/>
</dbReference>
<dbReference type="PANTHER" id="PTHR39179:SF1">
    <property type="entry name" value="SPORE COAT PROTEIN I"/>
    <property type="match status" value="1"/>
</dbReference>
<sequence>MSGSMINHIAKRFGIKISRQKKIRGGICQVVTSNGKTFSLKRMQKQVGRLRWIDRVLLRIRRNGSLLAWRNPNTLEGRKPYVTSRKGEHYVLTPWISGRKPSPRSLSDMRACGIALARFHKAGRAGLKGKIAYSGIGSWYSTLRNREEYIKNKIVKARRNGFSLPISRFIKQHGSEILRYSNQAKSMLRGSGYHTYFRSPRKTGVLCHGDGGPSNFIINDKGTYLIDFETVHVDLRSYDLYRVIYNSCKDYEWNFSIASAILDGYRQVSKLHKNDFKLMRVWLRFPFTTYLVFAPFKRFPFTKSWLQWALESERKIGPFLKKLDDYSAKNCS</sequence>
<protein>
    <submittedName>
        <fullName evidence="2">Phosphotransferase</fullName>
    </submittedName>
</protein>
<dbReference type="SUPFAM" id="SSF56112">
    <property type="entry name" value="Protein kinase-like (PK-like)"/>
    <property type="match status" value="1"/>
</dbReference>
<proteinExistence type="predicted"/>
<evidence type="ECO:0000313" key="3">
    <source>
        <dbReference type="Proteomes" id="UP001493487"/>
    </source>
</evidence>
<name>A0ABV1KXW6_9BACL</name>
<dbReference type="EMBL" id="JASKHM010000013">
    <property type="protein sequence ID" value="MEQ4484878.1"/>
    <property type="molecule type" value="Genomic_DNA"/>
</dbReference>
<dbReference type="PANTHER" id="PTHR39179">
    <property type="entry name" value="SPORE COAT PROTEIN I"/>
    <property type="match status" value="1"/>
</dbReference>
<feature type="domain" description="Aminoglycoside phosphotransferase" evidence="1">
    <location>
        <begin position="29"/>
        <end position="250"/>
    </location>
</feature>
<comment type="caution">
    <text evidence="2">The sequence shown here is derived from an EMBL/GenBank/DDBJ whole genome shotgun (WGS) entry which is preliminary data.</text>
</comment>
<dbReference type="InterPro" id="IPR002575">
    <property type="entry name" value="Aminoglycoside_PTrfase"/>
</dbReference>
<organism evidence="2 3">
    <name type="scientific">Cohnella silvisoli</name>
    <dbReference type="NCBI Taxonomy" id="2873699"/>
    <lineage>
        <taxon>Bacteria</taxon>
        <taxon>Bacillati</taxon>
        <taxon>Bacillota</taxon>
        <taxon>Bacilli</taxon>
        <taxon>Bacillales</taxon>
        <taxon>Paenibacillaceae</taxon>
        <taxon>Cohnella</taxon>
    </lineage>
</organism>